<dbReference type="PANTHER" id="PTHR11820">
    <property type="entry name" value="ACYLPYRUVASE"/>
    <property type="match status" value="1"/>
</dbReference>
<evidence type="ECO:0000259" key="2">
    <source>
        <dbReference type="Pfam" id="PF01557"/>
    </source>
</evidence>
<dbReference type="GO" id="GO:0046872">
    <property type="term" value="F:metal ion binding"/>
    <property type="evidence" value="ECO:0007669"/>
    <property type="project" value="UniProtKB-KW"/>
</dbReference>
<comment type="caution">
    <text evidence="3">The sequence shown here is derived from an EMBL/GenBank/DDBJ whole genome shotgun (WGS) entry which is preliminary data.</text>
</comment>
<dbReference type="Pfam" id="PF01557">
    <property type="entry name" value="FAA_hydrolase"/>
    <property type="match status" value="1"/>
</dbReference>
<evidence type="ECO:0000313" key="4">
    <source>
        <dbReference type="Proteomes" id="UP000552700"/>
    </source>
</evidence>
<proteinExistence type="predicted"/>
<dbReference type="SUPFAM" id="SSF56529">
    <property type="entry name" value="FAH"/>
    <property type="match status" value="1"/>
</dbReference>
<dbReference type="Gene3D" id="3.90.850.10">
    <property type="entry name" value="Fumarylacetoacetase-like, C-terminal domain"/>
    <property type="match status" value="1"/>
</dbReference>
<dbReference type="AlphaFoldDB" id="A0A841J2Q7"/>
<name>A0A841J2Q7_9SPHN</name>
<organism evidence="3 4">
    <name type="scientific">Sphingobium subterraneum</name>
    <dbReference type="NCBI Taxonomy" id="627688"/>
    <lineage>
        <taxon>Bacteria</taxon>
        <taxon>Pseudomonadati</taxon>
        <taxon>Pseudomonadota</taxon>
        <taxon>Alphaproteobacteria</taxon>
        <taxon>Sphingomonadales</taxon>
        <taxon>Sphingomonadaceae</taxon>
        <taxon>Sphingobium</taxon>
    </lineage>
</organism>
<dbReference type="PANTHER" id="PTHR11820:SF112">
    <property type="entry name" value="FUMARYLACETOACETATE HYDROLASE FAMILY PROTEIN (AFU_ORTHOLOGUE AFUA_1G02370)-RELATED"/>
    <property type="match status" value="1"/>
</dbReference>
<reference evidence="3 4" key="1">
    <citation type="submission" date="2020-08" db="EMBL/GenBank/DDBJ databases">
        <title>Genomic Encyclopedia of Type Strains, Phase IV (KMG-IV): sequencing the most valuable type-strain genomes for metagenomic binning, comparative biology and taxonomic classification.</title>
        <authorList>
            <person name="Goeker M."/>
        </authorList>
    </citation>
    <scope>NUCLEOTIDE SEQUENCE [LARGE SCALE GENOMIC DNA]</scope>
    <source>
        <strain evidence="3 4">DSM 102255</strain>
    </source>
</reference>
<dbReference type="RefSeq" id="WP_184081553.1">
    <property type="nucleotide sequence ID" value="NZ_JACIJP010000006.1"/>
</dbReference>
<dbReference type="EMBL" id="JACIJP010000006">
    <property type="protein sequence ID" value="MBB6125243.1"/>
    <property type="molecule type" value="Genomic_DNA"/>
</dbReference>
<dbReference type="InterPro" id="IPR036663">
    <property type="entry name" value="Fumarylacetoacetase_C_sf"/>
</dbReference>
<dbReference type="InterPro" id="IPR011234">
    <property type="entry name" value="Fumarylacetoacetase-like_C"/>
</dbReference>
<evidence type="ECO:0000313" key="3">
    <source>
        <dbReference type="EMBL" id="MBB6125243.1"/>
    </source>
</evidence>
<gene>
    <name evidence="3" type="ORF">FHS92_003004</name>
</gene>
<evidence type="ECO:0000256" key="1">
    <source>
        <dbReference type="ARBA" id="ARBA00022723"/>
    </source>
</evidence>
<sequence length="279" mass="30374">MKLVKFVRGGLCGQGIIEGDTIKRIGEWFNVPAHEAPFTLPELGFTQLAQLQHEEDIALTDIELVAPVSPFRKIICVGMNYRDHTSEIKVEVSQYPVLFTRPLDSLVGAGQPLIAPAISETYDFEGEIAVIIGKRGRNIAPEDAMEHIFGYSCFMDGSVREYQRHSLTAGKNFLRSGSMGPSIVTADEIGSHNLSLRTELNGVLVQSAHASDMIFSIPDAIAYCSLWTELQPGDVIATGTPGGVGSRRTPPLWMKAGDEIEVIVDPVGTLRNPVASEPR</sequence>
<dbReference type="GO" id="GO:0003824">
    <property type="term" value="F:catalytic activity"/>
    <property type="evidence" value="ECO:0007669"/>
    <property type="project" value="InterPro"/>
</dbReference>
<feature type="domain" description="Fumarylacetoacetase-like C-terminal" evidence="2">
    <location>
        <begin position="73"/>
        <end position="274"/>
    </location>
</feature>
<keyword evidence="1" id="KW-0479">Metal-binding</keyword>
<accession>A0A841J2Q7</accession>
<dbReference type="Proteomes" id="UP000552700">
    <property type="component" value="Unassembled WGS sequence"/>
</dbReference>
<keyword evidence="4" id="KW-1185">Reference proteome</keyword>
<protein>
    <submittedName>
        <fullName evidence="3">2-keto-4-pentenoate hydratase/2-oxohepta-3-ene-1,7-dioic acid hydratase in catechol pathway</fullName>
    </submittedName>
</protein>